<evidence type="ECO:0000256" key="13">
    <source>
        <dbReference type="SAM" id="Phobius"/>
    </source>
</evidence>
<dbReference type="RefSeq" id="XP_022080954.1">
    <property type="nucleotide sequence ID" value="XM_022225262.1"/>
</dbReference>
<dbReference type="InterPro" id="IPR014756">
    <property type="entry name" value="Ig_E-set"/>
</dbReference>
<evidence type="ECO:0000256" key="4">
    <source>
        <dbReference type="ARBA" id="ARBA00022553"/>
    </source>
</evidence>
<comment type="similarity">
    <text evidence="2">Belongs to the plexin family.</text>
</comment>
<evidence type="ECO:0000256" key="8">
    <source>
        <dbReference type="ARBA" id="ARBA00022989"/>
    </source>
</evidence>
<evidence type="ECO:0000256" key="10">
    <source>
        <dbReference type="ARBA" id="ARBA00023157"/>
    </source>
</evidence>
<dbReference type="InterPro" id="IPR013548">
    <property type="entry name" value="Plexin_cytoplasmic_RasGAP_dom"/>
</dbReference>
<dbReference type="PANTHER" id="PTHR22625">
    <property type="entry name" value="PLEXIN"/>
    <property type="match status" value="1"/>
</dbReference>
<dbReference type="Pfam" id="PF24479">
    <property type="entry name" value="PSI_PlexinA-B"/>
    <property type="match status" value="1"/>
</dbReference>
<dbReference type="SUPFAM" id="SSF48350">
    <property type="entry name" value="GTPase activation domain, GAP"/>
    <property type="match status" value="1"/>
</dbReference>
<evidence type="ECO:0000256" key="5">
    <source>
        <dbReference type="ARBA" id="ARBA00022692"/>
    </source>
</evidence>
<keyword evidence="15" id="KW-1185">Reference proteome</keyword>
<keyword evidence="9 13" id="KW-0472">Membrane</keyword>
<dbReference type="InterPro" id="IPR008936">
    <property type="entry name" value="Rho_GTPase_activation_prot"/>
</dbReference>
<keyword evidence="4" id="KW-0597">Phosphoprotein</keyword>
<dbReference type="GO" id="GO:0007162">
    <property type="term" value="P:negative regulation of cell adhesion"/>
    <property type="evidence" value="ECO:0007669"/>
    <property type="project" value="TreeGrafter"/>
</dbReference>
<dbReference type="SUPFAM" id="SSF81296">
    <property type="entry name" value="E set domains"/>
    <property type="match status" value="3"/>
</dbReference>
<dbReference type="InterPro" id="IPR002165">
    <property type="entry name" value="Plexin_repeat"/>
</dbReference>
<dbReference type="SUPFAM" id="SSF103575">
    <property type="entry name" value="Plexin repeat"/>
    <property type="match status" value="1"/>
</dbReference>
<evidence type="ECO:0000256" key="6">
    <source>
        <dbReference type="ARBA" id="ARBA00022729"/>
    </source>
</evidence>
<feature type="domain" description="Sema" evidence="14">
    <location>
        <begin position="40"/>
        <end position="489"/>
    </location>
</feature>
<dbReference type="Gene3D" id="2.60.40.10">
    <property type="entry name" value="Immunoglobulins"/>
    <property type="match status" value="4"/>
</dbReference>
<dbReference type="Pfam" id="PF17960">
    <property type="entry name" value="TIG_plexin"/>
    <property type="match status" value="1"/>
</dbReference>
<dbReference type="Pfam" id="PF01403">
    <property type="entry name" value="Sema"/>
    <property type="match status" value="1"/>
</dbReference>
<dbReference type="InterPro" id="IPR013783">
    <property type="entry name" value="Ig-like_fold"/>
</dbReference>
<dbReference type="GO" id="GO:0005886">
    <property type="term" value="C:plasma membrane"/>
    <property type="evidence" value="ECO:0007669"/>
    <property type="project" value="UniProtKB-SubCell"/>
</dbReference>
<evidence type="ECO:0000256" key="11">
    <source>
        <dbReference type="ARBA" id="ARBA00023180"/>
    </source>
</evidence>
<evidence type="ECO:0000256" key="1">
    <source>
        <dbReference type="ARBA" id="ARBA00004251"/>
    </source>
</evidence>
<evidence type="ECO:0000313" key="16">
    <source>
        <dbReference type="RefSeq" id="XP_022080954.1"/>
    </source>
</evidence>
<dbReference type="GO" id="GO:0030334">
    <property type="term" value="P:regulation of cell migration"/>
    <property type="evidence" value="ECO:0007669"/>
    <property type="project" value="TreeGrafter"/>
</dbReference>
<dbReference type="InterPro" id="IPR036352">
    <property type="entry name" value="Semap_dom_sf"/>
</dbReference>
<dbReference type="SMART" id="SM00630">
    <property type="entry name" value="Sema"/>
    <property type="match status" value="1"/>
</dbReference>
<dbReference type="CDD" id="cd11236">
    <property type="entry name" value="Sema_plexin_like"/>
    <property type="match status" value="1"/>
</dbReference>
<dbReference type="Gene3D" id="1.10.506.10">
    <property type="entry name" value="GTPase Activation - p120gap, domain 1"/>
    <property type="match status" value="2"/>
</dbReference>
<evidence type="ECO:0000313" key="15">
    <source>
        <dbReference type="Proteomes" id="UP000694845"/>
    </source>
</evidence>
<dbReference type="SUPFAM" id="SSF101912">
    <property type="entry name" value="Sema domain"/>
    <property type="match status" value="1"/>
</dbReference>
<dbReference type="CDD" id="cd00603">
    <property type="entry name" value="IPT_PCSR"/>
    <property type="match status" value="1"/>
</dbReference>
<evidence type="ECO:0000256" key="7">
    <source>
        <dbReference type="ARBA" id="ARBA00022737"/>
    </source>
</evidence>
<organism evidence="15 16">
    <name type="scientific">Acanthaster planci</name>
    <name type="common">Crown-of-thorns starfish</name>
    <dbReference type="NCBI Taxonomy" id="133434"/>
    <lineage>
        <taxon>Eukaryota</taxon>
        <taxon>Metazoa</taxon>
        <taxon>Echinodermata</taxon>
        <taxon>Eleutherozoa</taxon>
        <taxon>Asterozoa</taxon>
        <taxon>Asteroidea</taxon>
        <taxon>Valvatacea</taxon>
        <taxon>Valvatida</taxon>
        <taxon>Acanthasteridae</taxon>
        <taxon>Acanthaster</taxon>
    </lineage>
</organism>
<dbReference type="InterPro" id="IPR046800">
    <property type="entry name" value="Plexin_RBD"/>
</dbReference>
<dbReference type="InterPro" id="IPR016201">
    <property type="entry name" value="PSI"/>
</dbReference>
<dbReference type="GeneID" id="110973988"/>
<dbReference type="Pfam" id="PF20170">
    <property type="entry name" value="Plexin_RBD"/>
    <property type="match status" value="1"/>
</dbReference>
<feature type="transmembrane region" description="Helical" evidence="13">
    <location>
        <begin position="1263"/>
        <end position="1286"/>
    </location>
</feature>
<evidence type="ECO:0000256" key="3">
    <source>
        <dbReference type="ARBA" id="ARBA00022475"/>
    </source>
</evidence>
<dbReference type="Pfam" id="PF08337">
    <property type="entry name" value="Plexin_cytopl"/>
    <property type="match status" value="1"/>
</dbReference>
<keyword evidence="3" id="KW-1003">Cell membrane</keyword>
<comment type="caution">
    <text evidence="12">Lacks conserved residue(s) required for the propagation of feature annotation.</text>
</comment>
<dbReference type="SMART" id="SM00423">
    <property type="entry name" value="PSI"/>
    <property type="match status" value="3"/>
</dbReference>
<dbReference type="OMA" id="WSENLAP"/>
<dbReference type="InterPro" id="IPR015943">
    <property type="entry name" value="WD40/YVTN_repeat-like_dom_sf"/>
</dbReference>
<name>A0A8B7XJI2_ACAPL</name>
<dbReference type="Pfam" id="PF01833">
    <property type="entry name" value="TIG"/>
    <property type="match status" value="2"/>
</dbReference>
<comment type="subcellular location">
    <subcellularLocation>
        <location evidence="1">Cell membrane</location>
        <topology evidence="1">Single-pass type I membrane protein</topology>
    </subcellularLocation>
</comment>
<accession>A0A8B7XJI2</accession>
<dbReference type="FunFam" id="2.60.40.10:FF:000868">
    <property type="entry name" value="Plexin D1"/>
    <property type="match status" value="1"/>
</dbReference>
<dbReference type="SMART" id="SM00429">
    <property type="entry name" value="IPT"/>
    <property type="match status" value="3"/>
</dbReference>
<sequence length="1909" mass="212235">MISGPNNIAGNPGVSQPVFRGAMEEPTKKVFLAVTLCAFHLACVAQKIGQLSAYEVASFTNPHPDSNAKLNHATFHGPSDVYVGAVNSIYRLDENLVPLSNASTAFDCPDAEDCANENKILFVEPTRNRLVTCGSDNDGRCQQRDRDELTTVTTNSVIRVSPGRGKTTVGVLAPGPGGRDWFYVASTYIGDPMFPPIARRNLDQSLPDLRLLFSDEDSKISFNSDYRSRAFDISYVYGFTLNNFTYFVTAQQETIGSSAFVSKLVRVCHTSPNLDSYSEIILHCGQESGSYNLAQAAHFGQAGLELAESLGIAQSSEMLFAVFATSVGSSDTPSDRSALCAFNMTEIEEAFVTAVQRCVQNGDAYKVGYLEGNKCATLTFSNIQAVLCDTRNLYTFASNPEGVTAMPLLQVEDSRLSSIITSTEMNHTVAFIGTSQGSLMKVHIKNGTYARQYETLKLGDSAVLTDISISDSRQEIRILTEQQLLKLRVENCSQYTTCESCIGENAEQDGDPYCGWCTLHNRCTLHSECPMAGESTRWLPYNAAQCVNISSVNPSNLPIRDPQQGITLRVEQLPDLPDGESYSCQFNSLQSPGNTTGNTILCMTPEPSTIPSIPQMEDHVTMQLSVFSSESSVTFITSAFNFYNCNRHTSCTSCVSSDWNCDWCVYGNRCTHRSNECAQGDYIVTGNNNPDASSMQGPGFCPQLQRQMQEVLVPVGITREIYVSASNLPNATQLTKDYQCALKVEGALQTSPAIVMEPDRIQCSGRMYTYKADKQELVVQLSISWNGDRQLDDPDGFNVTLYKCGVDRLDCSRCLSNETARPELECRWCDSQCSFKDDSMCGSEGLDPSDPCPAPALTKVEPETGPMEGNTFVKISGTNIGRYFEDIRSVMIGQQPCDLTDLRDQYVTGQSVGCRTGGMTPGSAQPITISVASPGSSDLMSTGDITFTYTNPMITQITPHQGPADGGTVVTISGTNLNTGRDIRASVASNVPCLIDRERGSDSRMECRTTNSSVNDMGPLSLMFDGALRRSQTNFTYNPNPNVTDINPRKSVVSGGRTMNVTGRNFLQIQSPLIIATLEMDADTNQTFNESCEITDDTLMMCRTPDISSVTRDGVNVGQRRRRQTETNLIIGFIMADVTGLQRWSENLAPPGFAFEFVRNPVFERFEGDGNILNLEGFKLTIRGEDFSSAQDINEVKVFVGKEMCPIEVFDNSILTCDAPTLQPEPLDYSSNLTNTSLPAVYVLHSSRYHFIGYVRYLRSIEIGLIIGIAAGVLLMLVLLFSFGLWRKLQGSQKQIGAILVQMDELERGMAEDLRIAFAELQTNVTDLTHDLAGTGMPFVSHRQYATNMLFIGLDVQPETSDPRKPEEHTERAMAQFNRLLTNKSFLLTFIQAMDDEKKIAMKDKSTVASLLTIIMMLENKLGYLTDVMITLMSRQVQEAVDSNRPKQLFRRTETIVEKLLSNWIALCLYDQLKDHTAFPLFLLYSSIKVQTEKGPVDAVTKQAHFSLSEERLLKANVEFQEMTLNVVVDTEDGEKKMVKVLNVDAVPQVKEKILDSMYRNKPYSDRQRAAEVNLEWRQGRSGRLVLQDMALPQISNADRWQKLNTLTELGVPDNSLMALVPKQLARTSINEATSGVSSNDANLYQHDVGVEDGTVLWHLEKPHEEIEETERQKKKRQHEALGKGKMSQNITFPRLLTMKGIVQEYVDRMFQAILTVDGTPLAIKYLFDFFDSQSTRHGIEDPDIVHIWKSNTLPLRFWVSAINHPNNIFDIRPTPSVESSLGVIGQAFYDACNKSDHQLGKESSFNKLLYNREVSRYRELVESYYTGIGDMNRIASQELERELAKTCQNFTGLFSKLSTLLQLFQFTKSNKELLINAMEEDEVCQRDNLGYELEQVEEVLEGGEQRYV</sequence>
<dbReference type="KEGG" id="aplc:110973988"/>
<evidence type="ECO:0000256" key="12">
    <source>
        <dbReference type="PROSITE-ProRule" id="PRU00352"/>
    </source>
</evidence>
<dbReference type="Pfam" id="PF01437">
    <property type="entry name" value="PSI"/>
    <property type="match status" value="1"/>
</dbReference>
<keyword evidence="8 13" id="KW-1133">Transmembrane helix</keyword>
<reference evidence="16" key="1">
    <citation type="submission" date="2025-08" db="UniProtKB">
        <authorList>
            <consortium name="RefSeq"/>
        </authorList>
    </citation>
    <scope>IDENTIFICATION</scope>
</reference>
<evidence type="ECO:0000256" key="2">
    <source>
        <dbReference type="ARBA" id="ARBA00010297"/>
    </source>
</evidence>
<dbReference type="InterPro" id="IPR002909">
    <property type="entry name" value="IPT_dom"/>
</dbReference>
<dbReference type="InterPro" id="IPR031148">
    <property type="entry name" value="Plexin"/>
</dbReference>
<protein>
    <submittedName>
        <fullName evidence="16">Plexin-A4-like</fullName>
    </submittedName>
</protein>
<keyword evidence="10" id="KW-1015">Disulfide bond</keyword>
<keyword evidence="11" id="KW-0325">Glycoprotein</keyword>
<gene>
    <name evidence="16" type="primary">LOC110973988</name>
</gene>
<dbReference type="Pfam" id="PF18020">
    <property type="entry name" value="TIG_2"/>
    <property type="match status" value="1"/>
</dbReference>
<evidence type="ECO:0000256" key="9">
    <source>
        <dbReference type="ARBA" id="ARBA00023136"/>
    </source>
</evidence>
<dbReference type="Gene3D" id="2.130.10.10">
    <property type="entry name" value="YVTN repeat-like/Quinoprotein amine dehydrogenase"/>
    <property type="match status" value="1"/>
</dbReference>
<dbReference type="InterPro" id="IPR001627">
    <property type="entry name" value="Semap_dom"/>
</dbReference>
<keyword evidence="7" id="KW-0677">Repeat</keyword>
<dbReference type="InterPro" id="IPR041019">
    <property type="entry name" value="TIG1_plexin"/>
</dbReference>
<dbReference type="GO" id="GO:0008360">
    <property type="term" value="P:regulation of cell shape"/>
    <property type="evidence" value="ECO:0007669"/>
    <property type="project" value="TreeGrafter"/>
</dbReference>
<dbReference type="OrthoDB" id="125363at2759"/>
<evidence type="ECO:0000259" key="14">
    <source>
        <dbReference type="PROSITE" id="PS51004"/>
    </source>
</evidence>
<dbReference type="PROSITE" id="PS51004">
    <property type="entry name" value="SEMA"/>
    <property type="match status" value="1"/>
</dbReference>
<dbReference type="PANTHER" id="PTHR22625:SF44">
    <property type="entry name" value="PLEXIN-B"/>
    <property type="match status" value="1"/>
</dbReference>
<dbReference type="Proteomes" id="UP000694845">
    <property type="component" value="Unplaced"/>
</dbReference>
<keyword evidence="5 13" id="KW-0812">Transmembrane</keyword>
<dbReference type="FunFam" id="2.60.40.10:FF:000131">
    <property type="entry name" value="Plexin A2"/>
    <property type="match status" value="1"/>
</dbReference>
<keyword evidence="6" id="KW-0732">Signal</keyword>
<dbReference type="GO" id="GO:0002116">
    <property type="term" value="C:semaphorin receptor complex"/>
    <property type="evidence" value="ECO:0007669"/>
    <property type="project" value="TreeGrafter"/>
</dbReference>
<dbReference type="InterPro" id="IPR041362">
    <property type="entry name" value="TIG2_plexin"/>
</dbReference>
<dbReference type="GO" id="GO:0050772">
    <property type="term" value="P:positive regulation of axonogenesis"/>
    <property type="evidence" value="ECO:0007669"/>
    <property type="project" value="TreeGrafter"/>
</dbReference>
<proteinExistence type="inferred from homology"/>
<dbReference type="GO" id="GO:0017154">
    <property type="term" value="F:semaphorin receptor activity"/>
    <property type="evidence" value="ECO:0007669"/>
    <property type="project" value="InterPro"/>
</dbReference>